<reference evidence="1 2" key="1">
    <citation type="submission" date="2019-03" db="EMBL/GenBank/DDBJ databases">
        <title>Genomic Encyclopedia of Type Strains, Phase IV (KMG-IV): sequencing the most valuable type-strain genomes for metagenomic binning, comparative biology and taxonomic classification.</title>
        <authorList>
            <person name="Goeker M."/>
        </authorList>
    </citation>
    <scope>NUCLEOTIDE SEQUENCE [LARGE SCALE GENOMIC DNA]</scope>
    <source>
        <strain evidence="1 2">DSM 45934</strain>
    </source>
</reference>
<proteinExistence type="predicted"/>
<sequence>MSTTEVAALQRAIGQVKQCVGDLRARYGDIPAVRRLVNDVERMDIDISDFRGEPEAPAPRQPAVSEHEVVVVPDTPYDREMWRGADDEYVRHDD</sequence>
<dbReference type="OrthoDB" id="5194954at2"/>
<dbReference type="Proteomes" id="UP000295680">
    <property type="component" value="Unassembled WGS sequence"/>
</dbReference>
<keyword evidence="2" id="KW-1185">Reference proteome</keyword>
<organism evidence="1 2">
    <name type="scientific">Actinocrispum wychmicini</name>
    <dbReference type="NCBI Taxonomy" id="1213861"/>
    <lineage>
        <taxon>Bacteria</taxon>
        <taxon>Bacillati</taxon>
        <taxon>Actinomycetota</taxon>
        <taxon>Actinomycetes</taxon>
        <taxon>Pseudonocardiales</taxon>
        <taxon>Pseudonocardiaceae</taxon>
        <taxon>Actinocrispum</taxon>
    </lineage>
</organism>
<gene>
    <name evidence="1" type="ORF">EV192_112390</name>
</gene>
<name>A0A4R2J848_9PSEU</name>
<evidence type="ECO:0000313" key="2">
    <source>
        <dbReference type="Proteomes" id="UP000295680"/>
    </source>
</evidence>
<evidence type="ECO:0000313" key="1">
    <source>
        <dbReference type="EMBL" id="TCO52658.1"/>
    </source>
</evidence>
<dbReference type="AlphaFoldDB" id="A0A4R2J848"/>
<dbReference type="EMBL" id="SLWS01000012">
    <property type="protein sequence ID" value="TCO52658.1"/>
    <property type="molecule type" value="Genomic_DNA"/>
</dbReference>
<dbReference type="RefSeq" id="WP_132124549.1">
    <property type="nucleotide sequence ID" value="NZ_SLWS01000012.1"/>
</dbReference>
<protein>
    <submittedName>
        <fullName evidence="1">Uncharacterized protein</fullName>
    </submittedName>
</protein>
<accession>A0A4R2J848</accession>
<comment type="caution">
    <text evidence="1">The sequence shown here is derived from an EMBL/GenBank/DDBJ whole genome shotgun (WGS) entry which is preliminary data.</text>
</comment>